<dbReference type="OrthoDB" id="10256774at2759"/>
<dbReference type="Proteomes" id="UP000000305">
    <property type="component" value="Unassembled WGS sequence"/>
</dbReference>
<dbReference type="AlphaFoldDB" id="E9FWY7"/>
<feature type="compositionally biased region" description="Acidic residues" evidence="1">
    <location>
        <begin position="191"/>
        <end position="226"/>
    </location>
</feature>
<feature type="compositionally biased region" description="Acidic residues" evidence="1">
    <location>
        <begin position="105"/>
        <end position="114"/>
    </location>
</feature>
<dbReference type="InterPro" id="IPR019406">
    <property type="entry name" value="APLF_PBZ"/>
</dbReference>
<dbReference type="PANTHER" id="PTHR21315">
    <property type="entry name" value="APRATAXIN AND PNK-LIKE FACTOR-RELATED"/>
    <property type="match status" value="1"/>
</dbReference>
<gene>
    <name evidence="3" type="ORF">DAPPUDRAFT_96117</name>
</gene>
<feature type="compositionally biased region" description="Basic and acidic residues" evidence="1">
    <location>
        <begin position="87"/>
        <end position="104"/>
    </location>
</feature>
<dbReference type="InterPro" id="IPR039253">
    <property type="entry name" value="APLF"/>
</dbReference>
<dbReference type="OMA" id="ECSNDNI"/>
<name>E9FWY7_DAPPU</name>
<dbReference type="PANTHER" id="PTHR21315:SF2">
    <property type="entry name" value="APRATAXIN AND PNK-LIKE FACTOR"/>
    <property type="match status" value="1"/>
</dbReference>
<dbReference type="eggNOG" id="ENOG502R7QZ">
    <property type="taxonomic scope" value="Eukaryota"/>
</dbReference>
<dbReference type="GO" id="GO:0008408">
    <property type="term" value="F:3'-5' exonuclease activity"/>
    <property type="evidence" value="ECO:0007669"/>
    <property type="project" value="InterPro"/>
</dbReference>
<reference evidence="3 4" key="1">
    <citation type="journal article" date="2011" name="Science">
        <title>The ecoresponsive genome of Daphnia pulex.</title>
        <authorList>
            <person name="Colbourne J.K."/>
            <person name="Pfrender M.E."/>
            <person name="Gilbert D."/>
            <person name="Thomas W.K."/>
            <person name="Tucker A."/>
            <person name="Oakley T.H."/>
            <person name="Tokishita S."/>
            <person name="Aerts A."/>
            <person name="Arnold G.J."/>
            <person name="Basu M.K."/>
            <person name="Bauer D.J."/>
            <person name="Caceres C.E."/>
            <person name="Carmel L."/>
            <person name="Casola C."/>
            <person name="Choi J.H."/>
            <person name="Detter J.C."/>
            <person name="Dong Q."/>
            <person name="Dusheyko S."/>
            <person name="Eads B.D."/>
            <person name="Frohlich T."/>
            <person name="Geiler-Samerotte K.A."/>
            <person name="Gerlach D."/>
            <person name="Hatcher P."/>
            <person name="Jogdeo S."/>
            <person name="Krijgsveld J."/>
            <person name="Kriventseva E.V."/>
            <person name="Kultz D."/>
            <person name="Laforsch C."/>
            <person name="Lindquist E."/>
            <person name="Lopez J."/>
            <person name="Manak J.R."/>
            <person name="Muller J."/>
            <person name="Pangilinan J."/>
            <person name="Patwardhan R.P."/>
            <person name="Pitluck S."/>
            <person name="Pritham E.J."/>
            <person name="Rechtsteiner A."/>
            <person name="Rho M."/>
            <person name="Rogozin I.B."/>
            <person name="Sakarya O."/>
            <person name="Salamov A."/>
            <person name="Schaack S."/>
            <person name="Shapiro H."/>
            <person name="Shiga Y."/>
            <person name="Skalitzky C."/>
            <person name="Smith Z."/>
            <person name="Souvorov A."/>
            <person name="Sung W."/>
            <person name="Tang Z."/>
            <person name="Tsuchiya D."/>
            <person name="Tu H."/>
            <person name="Vos H."/>
            <person name="Wang M."/>
            <person name="Wolf Y.I."/>
            <person name="Yamagata H."/>
            <person name="Yamada T."/>
            <person name="Ye Y."/>
            <person name="Shaw J.R."/>
            <person name="Andrews J."/>
            <person name="Crease T.J."/>
            <person name="Tang H."/>
            <person name="Lucas S.M."/>
            <person name="Robertson H.M."/>
            <person name="Bork P."/>
            <person name="Koonin E.V."/>
            <person name="Zdobnov E.M."/>
            <person name="Grigoriev I.V."/>
            <person name="Lynch M."/>
            <person name="Boore J.L."/>
        </authorList>
    </citation>
    <scope>NUCLEOTIDE SEQUENCE [LARGE SCALE GENOMIC DNA]</scope>
</reference>
<organism evidence="3 4">
    <name type="scientific">Daphnia pulex</name>
    <name type="common">Water flea</name>
    <dbReference type="NCBI Taxonomy" id="6669"/>
    <lineage>
        <taxon>Eukaryota</taxon>
        <taxon>Metazoa</taxon>
        <taxon>Ecdysozoa</taxon>
        <taxon>Arthropoda</taxon>
        <taxon>Crustacea</taxon>
        <taxon>Branchiopoda</taxon>
        <taxon>Diplostraca</taxon>
        <taxon>Cladocera</taxon>
        <taxon>Anomopoda</taxon>
        <taxon>Daphniidae</taxon>
        <taxon>Daphnia</taxon>
    </lineage>
</organism>
<feature type="region of interest" description="Disordered" evidence="1">
    <location>
        <begin position="1"/>
        <end position="163"/>
    </location>
</feature>
<dbReference type="STRING" id="6669.E9FWY7"/>
<feature type="region of interest" description="Disordered" evidence="1">
    <location>
        <begin position="187"/>
        <end position="232"/>
    </location>
</feature>
<feature type="compositionally biased region" description="Basic and acidic residues" evidence="1">
    <location>
        <begin position="1"/>
        <end position="15"/>
    </location>
</feature>
<evidence type="ECO:0000313" key="4">
    <source>
        <dbReference type="Proteomes" id="UP000000305"/>
    </source>
</evidence>
<evidence type="ECO:0000256" key="1">
    <source>
        <dbReference type="SAM" id="MobiDB-lite"/>
    </source>
</evidence>
<dbReference type="HOGENOM" id="CLU_1024010_0_0_1"/>
<dbReference type="EMBL" id="GL732526">
    <property type="protein sequence ID" value="EFX88352.1"/>
    <property type="molecule type" value="Genomic_DNA"/>
</dbReference>
<sequence length="272" mass="31546">MEVKREVDDSQKVENEQSNLDEDCERNLPAWMLTSDETLTQNEESAKSPPPAEVKEETTETAAADGTSENKRIPCKYGDGCYRRNPAHKEEFSHPGDDDYRVFQESEEGEEGPQNDDNKPECQYGTSCYRQNPQHKRDFKHTQPPRVDTPEDSPQKKKTRRPGLQLLSAQLFVSKFLTCFIIAKRPRPTDSDYESEDDKDYDLEDSFIDDTEDEEENAEEEDEDYVPDVNNDQVDPELLKEDQWEASPEDAPEVLELLKEARDYLRNKKLQK</sequence>
<evidence type="ECO:0000313" key="3">
    <source>
        <dbReference type="EMBL" id="EFX88352.1"/>
    </source>
</evidence>
<dbReference type="KEGG" id="dpx:DAPPUDRAFT_96117"/>
<protein>
    <recommendedName>
        <fullName evidence="2">PBZ-type domain-containing protein</fullName>
    </recommendedName>
</protein>
<feature type="domain" description="PBZ-type" evidence="2">
    <location>
        <begin position="72"/>
        <end position="97"/>
    </location>
</feature>
<proteinExistence type="predicted"/>
<dbReference type="GO" id="GO:0003906">
    <property type="term" value="F:DNA-(apurinic or apyrimidinic site) endonuclease activity"/>
    <property type="evidence" value="ECO:0007669"/>
    <property type="project" value="InterPro"/>
</dbReference>
<keyword evidence="4" id="KW-1185">Reference proteome</keyword>
<evidence type="ECO:0000259" key="2">
    <source>
        <dbReference type="Pfam" id="PF10283"/>
    </source>
</evidence>
<feature type="domain" description="PBZ-type" evidence="2">
    <location>
        <begin position="119"/>
        <end position="143"/>
    </location>
</feature>
<accession>E9FWY7</accession>
<dbReference type="GO" id="GO:0006302">
    <property type="term" value="P:double-strand break repair"/>
    <property type="evidence" value="ECO:0007669"/>
    <property type="project" value="InterPro"/>
</dbReference>
<dbReference type="InParanoid" id="E9FWY7"/>
<dbReference type="Pfam" id="PF10283">
    <property type="entry name" value="zf-CCHH"/>
    <property type="match status" value="2"/>
</dbReference>